<dbReference type="GO" id="GO:0004984">
    <property type="term" value="F:olfactory receptor activity"/>
    <property type="evidence" value="ECO:0007669"/>
    <property type="project" value="InterPro"/>
</dbReference>
<evidence type="ECO:0000256" key="1">
    <source>
        <dbReference type="ARBA" id="ARBA00004651"/>
    </source>
</evidence>
<keyword evidence="9 10" id="KW-0807">Transducer</keyword>
<gene>
    <name evidence="12" type="primary">LOC127749061</name>
</gene>
<feature type="transmembrane region" description="Helical" evidence="10">
    <location>
        <begin position="299"/>
        <end position="319"/>
    </location>
</feature>
<evidence type="ECO:0000256" key="7">
    <source>
        <dbReference type="ARBA" id="ARBA00023136"/>
    </source>
</evidence>
<keyword evidence="4 10" id="KW-0812">Transmembrane</keyword>
<proteinExistence type="inferred from homology"/>
<comment type="similarity">
    <text evidence="10">Belongs to the insect chemoreceptor superfamily. Heteromeric odorant receptor channel (TC 1.A.69) family.</text>
</comment>
<dbReference type="GO" id="GO:0007165">
    <property type="term" value="P:signal transduction"/>
    <property type="evidence" value="ECO:0007669"/>
    <property type="project" value="UniProtKB-KW"/>
</dbReference>
<keyword evidence="8 10" id="KW-0675">Receptor</keyword>
<comment type="subcellular location">
    <subcellularLocation>
        <location evidence="1 10">Cell membrane</location>
        <topology evidence="1 10">Multi-pass membrane protein</topology>
    </subcellularLocation>
</comment>
<evidence type="ECO:0000313" key="12">
    <source>
        <dbReference type="RefSeq" id="XP_052121597.1"/>
    </source>
</evidence>
<dbReference type="RefSeq" id="XP_052121597.1">
    <property type="nucleotide sequence ID" value="XM_052265637.1"/>
</dbReference>
<evidence type="ECO:0000256" key="10">
    <source>
        <dbReference type="RuleBase" id="RU351113"/>
    </source>
</evidence>
<evidence type="ECO:0000313" key="11">
    <source>
        <dbReference type="Proteomes" id="UP000504606"/>
    </source>
</evidence>
<dbReference type="KEGG" id="foc:127749061"/>
<organism evidence="11 12">
    <name type="scientific">Frankliniella occidentalis</name>
    <name type="common">Western flower thrips</name>
    <name type="synonym">Euthrips occidentalis</name>
    <dbReference type="NCBI Taxonomy" id="133901"/>
    <lineage>
        <taxon>Eukaryota</taxon>
        <taxon>Metazoa</taxon>
        <taxon>Ecdysozoa</taxon>
        <taxon>Arthropoda</taxon>
        <taxon>Hexapoda</taxon>
        <taxon>Insecta</taxon>
        <taxon>Pterygota</taxon>
        <taxon>Neoptera</taxon>
        <taxon>Paraneoptera</taxon>
        <taxon>Thysanoptera</taxon>
        <taxon>Terebrantia</taxon>
        <taxon>Thripoidea</taxon>
        <taxon>Thripidae</taxon>
        <taxon>Frankliniella</taxon>
    </lineage>
</organism>
<evidence type="ECO:0000256" key="4">
    <source>
        <dbReference type="ARBA" id="ARBA00022692"/>
    </source>
</evidence>
<dbReference type="GeneID" id="127749061"/>
<dbReference type="PANTHER" id="PTHR21137:SF35">
    <property type="entry name" value="ODORANT RECEPTOR 19A-RELATED"/>
    <property type="match status" value="1"/>
</dbReference>
<reference evidence="12" key="1">
    <citation type="submission" date="2025-08" db="UniProtKB">
        <authorList>
            <consortium name="RefSeq"/>
        </authorList>
    </citation>
    <scope>IDENTIFICATION</scope>
    <source>
        <tissue evidence="12">Whole organism</tissue>
    </source>
</reference>
<evidence type="ECO:0000256" key="3">
    <source>
        <dbReference type="ARBA" id="ARBA00022606"/>
    </source>
</evidence>
<evidence type="ECO:0000256" key="8">
    <source>
        <dbReference type="ARBA" id="ARBA00023170"/>
    </source>
</evidence>
<keyword evidence="5 10" id="KW-0552">Olfaction</keyword>
<dbReference type="InterPro" id="IPR004117">
    <property type="entry name" value="7tm6_olfct_rcpt"/>
</dbReference>
<name>A0A9C6U0V8_FRAOC</name>
<dbReference type="Proteomes" id="UP000504606">
    <property type="component" value="Unplaced"/>
</dbReference>
<feature type="transmembrane region" description="Helical" evidence="10">
    <location>
        <begin position="36"/>
        <end position="54"/>
    </location>
</feature>
<evidence type="ECO:0000256" key="2">
    <source>
        <dbReference type="ARBA" id="ARBA00022475"/>
    </source>
</evidence>
<sequence>MVQMITVLEVVERFLRLTLSWPVGRGRLATLLGVHVLPYFFGVTVVLPLACLGLHSSTMQRVDLVSDAAATSLCFFKLRCMQSHARTLLAARHLLEDHFTALELPVQAEAAAANAHCARRTNRLAKGYVLVYSSLSISGMAIMGLSVLSGDPRDRKLTTRTPEAVLREDYLFWPCLLGIGVELYLFPIATGIFDALFLTLCLHISCKCDILCLLLRHFRSGREGALRAVADVPPSSERGAVTRAQDCVVYHQLIIRLHHMTESIFFRVTLLQTIYILIGVGTPILRITNGTLSDDPYKLTFALAYACWNICQLLTFCWFGDIVAEKTANLSEEASAAFEPSLGTRGRGAGADGVCLHLMILRAQRPLYLTAGRFINLTLRLCLDIMKRSYSLYSALNRLK</sequence>
<feature type="transmembrane region" description="Helical" evidence="10">
    <location>
        <begin position="264"/>
        <end position="287"/>
    </location>
</feature>
<evidence type="ECO:0000256" key="9">
    <source>
        <dbReference type="ARBA" id="ARBA00023224"/>
    </source>
</evidence>
<protein>
    <recommendedName>
        <fullName evidence="10">Odorant receptor</fullName>
    </recommendedName>
</protein>
<keyword evidence="6 10" id="KW-1133">Transmembrane helix</keyword>
<dbReference type="OrthoDB" id="6604226at2759"/>
<keyword evidence="2" id="KW-1003">Cell membrane</keyword>
<comment type="caution">
    <text evidence="10">Lacks conserved residue(s) required for the propagation of feature annotation.</text>
</comment>
<dbReference type="GO" id="GO:0005886">
    <property type="term" value="C:plasma membrane"/>
    <property type="evidence" value="ECO:0007669"/>
    <property type="project" value="UniProtKB-SubCell"/>
</dbReference>
<keyword evidence="7 10" id="KW-0472">Membrane</keyword>
<keyword evidence="11" id="KW-1185">Reference proteome</keyword>
<keyword evidence="3 10" id="KW-0716">Sensory transduction</keyword>
<evidence type="ECO:0000256" key="6">
    <source>
        <dbReference type="ARBA" id="ARBA00022989"/>
    </source>
</evidence>
<evidence type="ECO:0000256" key="5">
    <source>
        <dbReference type="ARBA" id="ARBA00022725"/>
    </source>
</evidence>
<dbReference type="PANTHER" id="PTHR21137">
    <property type="entry name" value="ODORANT RECEPTOR"/>
    <property type="match status" value="1"/>
</dbReference>
<feature type="transmembrane region" description="Helical" evidence="10">
    <location>
        <begin position="129"/>
        <end position="150"/>
    </location>
</feature>
<dbReference type="GO" id="GO:0005549">
    <property type="term" value="F:odorant binding"/>
    <property type="evidence" value="ECO:0007669"/>
    <property type="project" value="InterPro"/>
</dbReference>
<dbReference type="AlphaFoldDB" id="A0A9C6U0V8"/>
<feature type="transmembrane region" description="Helical" evidence="10">
    <location>
        <begin position="170"/>
        <end position="197"/>
    </location>
</feature>
<dbReference type="Pfam" id="PF02949">
    <property type="entry name" value="7tm_6"/>
    <property type="match status" value="1"/>
</dbReference>
<accession>A0A9C6U0V8</accession>